<protein>
    <submittedName>
        <fullName evidence="3">Uncharacterized protein</fullName>
    </submittedName>
</protein>
<name>A0A4P6KBL8_9MICO</name>
<evidence type="ECO:0000256" key="2">
    <source>
        <dbReference type="SAM" id="Phobius"/>
    </source>
</evidence>
<dbReference type="EMBL" id="CP035806">
    <property type="protein sequence ID" value="QBE47696.1"/>
    <property type="molecule type" value="Genomic_DNA"/>
</dbReference>
<reference evidence="3 4" key="1">
    <citation type="submission" date="2019-02" db="EMBL/GenBank/DDBJ databases">
        <authorList>
            <person name="Sun L."/>
            <person name="Pan D."/>
            <person name="Wu X."/>
        </authorList>
    </citation>
    <scope>NUCLEOTIDE SEQUENCE [LARGE SCALE GENOMIC DNA]</scope>
    <source>
        <strain evidence="3 4">JW-1</strain>
    </source>
</reference>
<dbReference type="OrthoDB" id="3239891at2"/>
<dbReference type="KEGG" id="ltr:EVS81_01665"/>
<evidence type="ECO:0000313" key="4">
    <source>
        <dbReference type="Proteomes" id="UP000289260"/>
    </source>
</evidence>
<evidence type="ECO:0000256" key="1">
    <source>
        <dbReference type="SAM" id="MobiDB-lite"/>
    </source>
</evidence>
<dbReference type="AlphaFoldDB" id="A0A4P6KBL8"/>
<keyword evidence="2" id="KW-1133">Transmembrane helix</keyword>
<organism evidence="3 4">
    <name type="scientific">Leucobacter triazinivorans</name>
    <dbReference type="NCBI Taxonomy" id="1784719"/>
    <lineage>
        <taxon>Bacteria</taxon>
        <taxon>Bacillati</taxon>
        <taxon>Actinomycetota</taxon>
        <taxon>Actinomycetes</taxon>
        <taxon>Micrococcales</taxon>
        <taxon>Microbacteriaceae</taxon>
        <taxon>Leucobacter</taxon>
    </lineage>
</organism>
<proteinExistence type="predicted"/>
<accession>A0A4P6KBL8</accession>
<keyword evidence="2" id="KW-0472">Membrane</keyword>
<gene>
    <name evidence="3" type="ORF">EVS81_01665</name>
</gene>
<keyword evidence="4" id="KW-1185">Reference proteome</keyword>
<sequence length="226" mass="23860">MKTSPDTRTRRKLIALTLSGAILIALVAFGGYGLLTGSRDAPPPEPPASSPVAPATPSQPGTSRPVAPRIAPTSDPELFARRVAAALFTWDTGGGLVPLDYTSAILDVGDPSGYEQAGLAADIASYVPTRDAWVQLREYATTQSIEIETVDVPDAWADAAAQARPGQLPPGAIAYTVNGIRHRNGVWNSTAESLSVPVAFTLFMACPHDGDPCYLLRLSQLNNPLR</sequence>
<feature type="compositionally biased region" description="Low complexity" evidence="1">
    <location>
        <begin position="50"/>
        <end position="60"/>
    </location>
</feature>
<feature type="region of interest" description="Disordered" evidence="1">
    <location>
        <begin position="38"/>
        <end position="72"/>
    </location>
</feature>
<evidence type="ECO:0000313" key="3">
    <source>
        <dbReference type="EMBL" id="QBE47696.1"/>
    </source>
</evidence>
<keyword evidence="2" id="KW-0812">Transmembrane</keyword>
<dbReference type="Proteomes" id="UP000289260">
    <property type="component" value="Chromosome"/>
</dbReference>
<feature type="transmembrane region" description="Helical" evidence="2">
    <location>
        <begin position="12"/>
        <end position="35"/>
    </location>
</feature>